<dbReference type="EMBL" id="BAABHA010000002">
    <property type="protein sequence ID" value="GAA4375565.1"/>
    <property type="molecule type" value="Genomic_DNA"/>
</dbReference>
<organism evidence="1 2">
    <name type="scientific">Hymenobacter koreensis</name>
    <dbReference type="NCBI Taxonomy" id="1084523"/>
    <lineage>
        <taxon>Bacteria</taxon>
        <taxon>Pseudomonadati</taxon>
        <taxon>Bacteroidota</taxon>
        <taxon>Cytophagia</taxon>
        <taxon>Cytophagales</taxon>
        <taxon>Hymenobacteraceae</taxon>
        <taxon>Hymenobacter</taxon>
    </lineage>
</organism>
<protein>
    <submittedName>
        <fullName evidence="1">Uncharacterized protein</fullName>
    </submittedName>
</protein>
<reference evidence="2" key="1">
    <citation type="journal article" date="2019" name="Int. J. Syst. Evol. Microbiol.">
        <title>The Global Catalogue of Microorganisms (GCM) 10K type strain sequencing project: providing services to taxonomists for standard genome sequencing and annotation.</title>
        <authorList>
            <consortium name="The Broad Institute Genomics Platform"/>
            <consortium name="The Broad Institute Genome Sequencing Center for Infectious Disease"/>
            <person name="Wu L."/>
            <person name="Ma J."/>
        </authorList>
    </citation>
    <scope>NUCLEOTIDE SEQUENCE [LARGE SCALE GENOMIC DNA]</scope>
    <source>
        <strain evidence="2">JCM 17924</strain>
    </source>
</reference>
<comment type="caution">
    <text evidence="1">The sequence shown here is derived from an EMBL/GenBank/DDBJ whole genome shotgun (WGS) entry which is preliminary data.</text>
</comment>
<evidence type="ECO:0000313" key="1">
    <source>
        <dbReference type="EMBL" id="GAA4375565.1"/>
    </source>
</evidence>
<keyword evidence="2" id="KW-1185">Reference proteome</keyword>
<name>A0ABP8IVX9_9BACT</name>
<proteinExistence type="predicted"/>
<evidence type="ECO:0000313" key="2">
    <source>
        <dbReference type="Proteomes" id="UP001500454"/>
    </source>
</evidence>
<sequence length="223" mass="25225">MQYVTFLRASDPKVIGVSNGIMQVEFCDQTFLRAFRAVQYDLKQIIESKELDTLQIRCVKQLKRAKVTDFVSFGPYLYRCEFLMSPRVADILRRFNTTIVRTFGVAAEEPSGDFGGYQLAVMDSLSYDMIDYQKSIFKSGNDLFGNKQYHAVADAEAYKDYLKTYLDFPEKIVLSNAFDRSLDFFIVPPSYLCISERLHAAFTDAGVTGANISATRLPVVVGS</sequence>
<dbReference type="Proteomes" id="UP001500454">
    <property type="component" value="Unassembled WGS sequence"/>
</dbReference>
<gene>
    <name evidence="1" type="ORF">GCM10023186_08410</name>
</gene>
<accession>A0ABP8IVX9</accession>